<dbReference type="InterPro" id="IPR028082">
    <property type="entry name" value="Peripla_BP_I"/>
</dbReference>
<evidence type="ECO:0000256" key="14">
    <source>
        <dbReference type="PIRSR" id="PIRSR037090-50"/>
    </source>
</evidence>
<evidence type="ECO:0000256" key="9">
    <source>
        <dbReference type="ARBA" id="ARBA00023170"/>
    </source>
</evidence>
<dbReference type="CDD" id="cd13686">
    <property type="entry name" value="GluR_Plant"/>
    <property type="match status" value="1"/>
</dbReference>
<evidence type="ECO:0000259" key="17">
    <source>
        <dbReference type="SMART" id="SM00079"/>
    </source>
</evidence>
<evidence type="ECO:0000256" key="4">
    <source>
        <dbReference type="ARBA" id="ARBA00022692"/>
    </source>
</evidence>
<proteinExistence type="inferred from homology"/>
<evidence type="ECO:0000256" key="6">
    <source>
        <dbReference type="ARBA" id="ARBA00022989"/>
    </source>
</evidence>
<keyword evidence="8 13" id="KW-0472">Membrane</keyword>
<evidence type="ECO:0000256" key="16">
    <source>
        <dbReference type="SAM" id="SignalP"/>
    </source>
</evidence>
<sequence>MHYFATYLMIFLFTFSSWPCLLRASLTTEKGFARIGAILDQTSRPGKEAKVAIEIAIQDFNNETDQPAVLYLLNSRSKPIHAAIAAKRLIDEHNVKAILGGQTWEEASAIAEVISETDHHIPVFLSLAATPPPLHVTNQWPFFVQSVSTQSTQMNAVAAILQSWGLRQVTLIYETSHLASASAAIISYLSQAFRRTGGELTHILPLTSAICSLYEELEVLKRQQRKVFIIHTSMELGVSLFHTAKKMNMTGDGYIWFATNTITDLFHSVNPTNVSSLKGMIGVKSYFRENTPEFLNFRRRFRRKFRSDYPDEEQDEPGIFAVQGYNTVRLLKKNSAENYDHRRQTPEAIVEIVCITGKGYHSVYWTEGLGFSESVEDDTNEATTYTDSIDDLKQVLFPMQPWYAHRRGRNLAESSGNRMRVGVPGRSLFKQFVSAEFDPKKNRTVFNGFVIAVFDEMMKELKLPYEYFSFNGSYDELMRQIPAERYDAIAGDVTIMSRRHEYVDFTQPYTESGLEMIVPVRSRLSNQPWLFMKPFTAQMWWLIAAITLYNGFIIWLIERAHCQYLRGSVINQIGIVIWLAFTTLFTLRADRLHSNLSRMAVVVWLFVALIVTQSYMASLASMLTAQRLEPTITSVEALRNMNATVGYCNGSLVNHYLKDVLGFKNFKVKSYNSTHRYAEALNSGEIAAIFLEVPAAKVFLAQYCRSFIRTGETFKVGGFGFAFPRRYSWLSEANKALMNISESGKLKEFEDAYLTSEKCVDDEPSPNEDESLSLRSFSILFELTGGTSTLVLVIYIITSFIEFKESNPELKNFLKLMSSFIKDQMRRSSIVVVPAESPPQPSDVSDPWT</sequence>
<dbReference type="Pfam" id="PF01094">
    <property type="entry name" value="ANF_receptor"/>
    <property type="match status" value="1"/>
</dbReference>
<dbReference type="SMART" id="SM00079">
    <property type="entry name" value="PBPe"/>
    <property type="match status" value="1"/>
</dbReference>
<feature type="signal peptide" evidence="16">
    <location>
        <begin position="1"/>
        <end position="24"/>
    </location>
</feature>
<keyword evidence="5 16" id="KW-0732">Signal</keyword>
<dbReference type="InterPro" id="IPR019594">
    <property type="entry name" value="Glu/Gly-bd"/>
</dbReference>
<keyword evidence="19" id="KW-1185">Reference proteome</keyword>
<dbReference type="InterPro" id="IPR001828">
    <property type="entry name" value="ANF_lig-bd_rcpt"/>
</dbReference>
<dbReference type="SUPFAM" id="SSF53822">
    <property type="entry name" value="Periplasmic binding protein-like I"/>
    <property type="match status" value="1"/>
</dbReference>
<evidence type="ECO:0000256" key="11">
    <source>
        <dbReference type="ARBA" id="ARBA00023286"/>
    </source>
</evidence>
<feature type="chain" id="PRO_5042152654" description="Glutamate receptor" evidence="16">
    <location>
        <begin position="25"/>
        <end position="849"/>
    </location>
</feature>
<comment type="function">
    <text evidence="13">Glutamate-gated receptor that probably acts as non-selective cation channel.</text>
</comment>
<dbReference type="GO" id="GO:0015276">
    <property type="term" value="F:ligand-gated monoatomic ion channel activity"/>
    <property type="evidence" value="ECO:0007669"/>
    <property type="project" value="InterPro"/>
</dbReference>
<keyword evidence="11 13" id="KW-1071">Ligand-gated ion channel</keyword>
<dbReference type="PIRSF" id="PIRSF037090">
    <property type="entry name" value="Iontro_Glu-like_rcpt_pln"/>
    <property type="match status" value="1"/>
</dbReference>
<dbReference type="AlphaFoldDB" id="A0AAD8K9S5"/>
<keyword evidence="6 15" id="KW-1133">Transmembrane helix</keyword>
<organism evidence="18 19">
    <name type="scientific">Tagetes erecta</name>
    <name type="common">African marigold</name>
    <dbReference type="NCBI Taxonomy" id="13708"/>
    <lineage>
        <taxon>Eukaryota</taxon>
        <taxon>Viridiplantae</taxon>
        <taxon>Streptophyta</taxon>
        <taxon>Embryophyta</taxon>
        <taxon>Tracheophyta</taxon>
        <taxon>Spermatophyta</taxon>
        <taxon>Magnoliopsida</taxon>
        <taxon>eudicotyledons</taxon>
        <taxon>Gunneridae</taxon>
        <taxon>Pentapetalae</taxon>
        <taxon>asterids</taxon>
        <taxon>campanulids</taxon>
        <taxon>Asterales</taxon>
        <taxon>Asteraceae</taxon>
        <taxon>Asteroideae</taxon>
        <taxon>Heliantheae alliance</taxon>
        <taxon>Tageteae</taxon>
        <taxon>Tagetes</taxon>
    </lineage>
</organism>
<feature type="transmembrane region" description="Helical" evidence="15">
    <location>
        <begin position="569"/>
        <end position="587"/>
    </location>
</feature>
<keyword evidence="12 13" id="KW-0407">Ion channel</keyword>
<keyword evidence="7 13" id="KW-0406">Ion transport</keyword>
<dbReference type="Pfam" id="PF10613">
    <property type="entry name" value="Lig_chan-Glu_bd"/>
    <property type="match status" value="1"/>
</dbReference>
<feature type="transmembrane region" description="Helical" evidence="15">
    <location>
        <begin position="599"/>
        <end position="617"/>
    </location>
</feature>
<dbReference type="EMBL" id="JAUHHV010000007">
    <property type="protein sequence ID" value="KAK1416727.1"/>
    <property type="molecule type" value="Genomic_DNA"/>
</dbReference>
<gene>
    <name evidence="18" type="ORF">QVD17_25843</name>
</gene>
<name>A0AAD8K9S5_TARER</name>
<evidence type="ECO:0000256" key="15">
    <source>
        <dbReference type="SAM" id="Phobius"/>
    </source>
</evidence>
<keyword evidence="4 15" id="KW-0812">Transmembrane</keyword>
<dbReference type="InterPro" id="IPR015683">
    <property type="entry name" value="Ionotropic_Glu_rcpt"/>
</dbReference>
<comment type="subcellular location">
    <subcellularLocation>
        <location evidence="1">Membrane</location>
        <topology evidence="1">Multi-pass membrane protein</topology>
    </subcellularLocation>
</comment>
<dbReference type="PANTHER" id="PTHR18966">
    <property type="entry name" value="IONOTROPIC GLUTAMATE RECEPTOR"/>
    <property type="match status" value="1"/>
</dbReference>
<comment type="caution">
    <text evidence="18">The sequence shown here is derived from an EMBL/GenBank/DDBJ whole genome shotgun (WGS) entry which is preliminary data.</text>
</comment>
<reference evidence="18" key="1">
    <citation type="journal article" date="2023" name="bioRxiv">
        <title>Improved chromosome-level genome assembly for marigold (Tagetes erecta).</title>
        <authorList>
            <person name="Jiang F."/>
            <person name="Yuan L."/>
            <person name="Wang S."/>
            <person name="Wang H."/>
            <person name="Xu D."/>
            <person name="Wang A."/>
            <person name="Fan W."/>
        </authorList>
    </citation>
    <scope>NUCLEOTIDE SEQUENCE</scope>
    <source>
        <strain evidence="18">WSJ</strain>
        <tissue evidence="18">Leaf</tissue>
    </source>
</reference>
<evidence type="ECO:0000256" key="10">
    <source>
        <dbReference type="ARBA" id="ARBA00023180"/>
    </source>
</evidence>
<dbReference type="Gene3D" id="1.10.287.70">
    <property type="match status" value="1"/>
</dbReference>
<evidence type="ECO:0000313" key="19">
    <source>
        <dbReference type="Proteomes" id="UP001229421"/>
    </source>
</evidence>
<keyword evidence="10" id="KW-0325">Glycoprotein</keyword>
<dbReference type="SUPFAM" id="SSF53850">
    <property type="entry name" value="Periplasmic binding protein-like II"/>
    <property type="match status" value="1"/>
</dbReference>
<dbReference type="Proteomes" id="UP001229421">
    <property type="component" value="Unassembled WGS sequence"/>
</dbReference>
<evidence type="ECO:0000256" key="1">
    <source>
        <dbReference type="ARBA" id="ARBA00004141"/>
    </source>
</evidence>
<feature type="domain" description="Ionotropic glutamate receptor C-terminal" evidence="17">
    <location>
        <begin position="418"/>
        <end position="756"/>
    </location>
</feature>
<evidence type="ECO:0000256" key="8">
    <source>
        <dbReference type="ARBA" id="ARBA00023136"/>
    </source>
</evidence>
<dbReference type="Gene3D" id="3.40.190.10">
    <property type="entry name" value="Periplasmic binding protein-like II"/>
    <property type="match status" value="1"/>
</dbReference>
<evidence type="ECO:0000256" key="12">
    <source>
        <dbReference type="ARBA" id="ARBA00023303"/>
    </source>
</evidence>
<dbReference type="FunFam" id="1.10.287.70:FF:000172">
    <property type="entry name" value="Glutamate receptor"/>
    <property type="match status" value="1"/>
</dbReference>
<protein>
    <recommendedName>
        <fullName evidence="13">Glutamate receptor</fullName>
    </recommendedName>
</protein>
<keyword evidence="3 13" id="KW-0813">Transport</keyword>
<dbReference type="Gene3D" id="3.40.50.2300">
    <property type="match status" value="1"/>
</dbReference>
<feature type="transmembrane region" description="Helical" evidence="15">
    <location>
        <begin position="779"/>
        <end position="801"/>
    </location>
</feature>
<dbReference type="FunFam" id="3.40.50.2300:FF:000188">
    <property type="entry name" value="Glutamate receptor"/>
    <property type="match status" value="1"/>
</dbReference>
<feature type="disulfide bond" evidence="14">
    <location>
        <begin position="704"/>
        <end position="759"/>
    </location>
</feature>
<dbReference type="InterPro" id="IPR001320">
    <property type="entry name" value="Iontro_rcpt_C"/>
</dbReference>
<evidence type="ECO:0000313" key="18">
    <source>
        <dbReference type="EMBL" id="KAK1416727.1"/>
    </source>
</evidence>
<dbReference type="Pfam" id="PF00060">
    <property type="entry name" value="Lig_chan"/>
    <property type="match status" value="1"/>
</dbReference>
<keyword evidence="9 13" id="KW-0675">Receptor</keyword>
<evidence type="ECO:0000256" key="7">
    <source>
        <dbReference type="ARBA" id="ARBA00023065"/>
    </source>
</evidence>
<accession>A0AAD8K9S5</accession>
<evidence type="ECO:0000256" key="13">
    <source>
        <dbReference type="PIRNR" id="PIRNR037090"/>
    </source>
</evidence>
<dbReference type="InterPro" id="IPR017103">
    <property type="entry name" value="Iontropic_Glu_rcpt_pln"/>
</dbReference>
<feature type="transmembrane region" description="Helical" evidence="15">
    <location>
        <begin position="539"/>
        <end position="557"/>
    </location>
</feature>
<keyword evidence="14" id="KW-1015">Disulfide bond</keyword>
<evidence type="ECO:0000256" key="3">
    <source>
        <dbReference type="ARBA" id="ARBA00022448"/>
    </source>
</evidence>
<evidence type="ECO:0000256" key="2">
    <source>
        <dbReference type="ARBA" id="ARBA00008685"/>
    </source>
</evidence>
<evidence type="ECO:0000256" key="5">
    <source>
        <dbReference type="ARBA" id="ARBA00022729"/>
    </source>
</evidence>
<dbReference type="GO" id="GO:0016020">
    <property type="term" value="C:membrane"/>
    <property type="evidence" value="ECO:0007669"/>
    <property type="project" value="UniProtKB-SubCell"/>
</dbReference>
<comment type="similarity">
    <text evidence="2 13">Belongs to the glutamate-gated ion channel (TC 1.A.10.1) family.</text>
</comment>